<proteinExistence type="predicted"/>
<gene>
    <name evidence="1" type="ORF">GPUH_LOCUS24532</name>
</gene>
<reference evidence="3" key="1">
    <citation type="submission" date="2016-06" db="UniProtKB">
        <authorList>
            <consortium name="WormBaseParasite"/>
        </authorList>
    </citation>
    <scope>IDENTIFICATION</scope>
</reference>
<dbReference type="Proteomes" id="UP000271098">
    <property type="component" value="Unassembled WGS sequence"/>
</dbReference>
<sequence>MASILCLNPKAELARHAAALELNVSGAKGLMEVMRTNLGPKGTMKMYVHALLDLSQPAQITTAVLCTASATCTSAGVVLFVHNVGDCQVYGQHGNN</sequence>
<dbReference type="OrthoDB" id="10259763at2759"/>
<name>A0A183EU92_9BILA</name>
<dbReference type="EMBL" id="UYRT01101460">
    <property type="protein sequence ID" value="VDN42964.1"/>
    <property type="molecule type" value="Genomic_DNA"/>
</dbReference>
<evidence type="ECO:0000313" key="3">
    <source>
        <dbReference type="WBParaSite" id="GPUH_0002456301-mRNA-1"/>
    </source>
</evidence>
<organism evidence="3">
    <name type="scientific">Gongylonema pulchrum</name>
    <dbReference type="NCBI Taxonomy" id="637853"/>
    <lineage>
        <taxon>Eukaryota</taxon>
        <taxon>Metazoa</taxon>
        <taxon>Ecdysozoa</taxon>
        <taxon>Nematoda</taxon>
        <taxon>Chromadorea</taxon>
        <taxon>Rhabditida</taxon>
        <taxon>Spirurina</taxon>
        <taxon>Spiruromorpha</taxon>
        <taxon>Spiruroidea</taxon>
        <taxon>Gongylonematidae</taxon>
        <taxon>Gongylonema</taxon>
    </lineage>
</organism>
<dbReference type="SUPFAM" id="SSF48592">
    <property type="entry name" value="GroEL equatorial domain-like"/>
    <property type="match status" value="1"/>
</dbReference>
<accession>A0A183EU92</accession>
<dbReference type="InterPro" id="IPR027413">
    <property type="entry name" value="GROEL-like_equatorial_sf"/>
</dbReference>
<dbReference type="Gene3D" id="1.10.560.10">
    <property type="entry name" value="GroEL-like equatorial domain"/>
    <property type="match status" value="1"/>
</dbReference>
<keyword evidence="2" id="KW-1185">Reference proteome</keyword>
<evidence type="ECO:0000313" key="1">
    <source>
        <dbReference type="EMBL" id="VDN42964.1"/>
    </source>
</evidence>
<dbReference type="WBParaSite" id="GPUH_0002456301-mRNA-1">
    <property type="protein sequence ID" value="GPUH_0002456301-mRNA-1"/>
    <property type="gene ID" value="GPUH_0002456301"/>
</dbReference>
<evidence type="ECO:0000313" key="2">
    <source>
        <dbReference type="Proteomes" id="UP000271098"/>
    </source>
</evidence>
<reference evidence="1 2" key="2">
    <citation type="submission" date="2018-11" db="EMBL/GenBank/DDBJ databases">
        <authorList>
            <consortium name="Pathogen Informatics"/>
        </authorList>
    </citation>
    <scope>NUCLEOTIDE SEQUENCE [LARGE SCALE GENOMIC DNA]</scope>
</reference>
<dbReference type="AlphaFoldDB" id="A0A183EU92"/>
<protein>
    <submittedName>
        <fullName evidence="3">PPM-type phosphatase domain-containing protein</fullName>
    </submittedName>
</protein>